<reference evidence="1" key="1">
    <citation type="submission" date="2022-11" db="EMBL/GenBank/DDBJ databases">
        <title>Isolation and characterization of PLA-degrading bacterium Massilia sp. from Antarctic soil.</title>
        <authorList>
            <person name="Sato K."/>
            <person name="Gomez-Fuentes C."/>
            <person name="Ahmad S.A."/>
            <person name="Zulkharnain A."/>
        </authorList>
    </citation>
    <scope>NUCLEOTIDE SEQUENCE</scope>
    <source>
        <strain evidence="1">N-3</strain>
    </source>
</reference>
<dbReference type="EMBL" id="AP026966">
    <property type="protein sequence ID" value="BDT58864.1"/>
    <property type="molecule type" value="Genomic_DNA"/>
</dbReference>
<sequence length="319" mass="35632">MNYFRDARMRFLKRAKKKDGWLSIAVLPDGVAATSVEPVSQGLPCVRFAHFLPGKPDAALLEKAGREAQAHAYRCLTLLAPGEYQLINLEAPNVPREEMKTAVRWRLKDILDFPVTDATVDVLDIPVDAGQVRAQQSVFVVAARNTVIGPRQQWFREAKLALEVIDIPEMAQRNVSALVAPENRGVAMLSFSTEGGLLTVTWRGELYLSRRIDVTLDQLLDPDHERRHASFDRITLELQRSLDNFERQYSFISIAKMVLGPSAVSGLDDYLSSNLYTPVETLDLATLFDLARTPELQDRVLQGRFFIALGAALRAEAVA</sequence>
<name>A0ABN6TFY9_9BURK</name>
<proteinExistence type="predicted"/>
<evidence type="ECO:0000313" key="1">
    <source>
        <dbReference type="EMBL" id="BDT58864.1"/>
    </source>
</evidence>
<dbReference type="Proteomes" id="UP001163336">
    <property type="component" value="Chromosome"/>
</dbReference>
<dbReference type="Gene3D" id="3.30.1490.300">
    <property type="match status" value="1"/>
</dbReference>
<evidence type="ECO:0000313" key="2">
    <source>
        <dbReference type="Proteomes" id="UP001163336"/>
    </source>
</evidence>
<protein>
    <recommendedName>
        <fullName evidence="3">Agglutinin biogenesis protein MshI</fullName>
    </recommendedName>
</protein>
<keyword evidence="2" id="KW-1185">Reference proteome</keyword>
<accession>A0ABN6TFY9</accession>
<dbReference type="InterPro" id="IPR043129">
    <property type="entry name" value="ATPase_NBD"/>
</dbReference>
<evidence type="ECO:0008006" key="3">
    <source>
        <dbReference type="Google" id="ProtNLM"/>
    </source>
</evidence>
<dbReference type="SUPFAM" id="SSF53067">
    <property type="entry name" value="Actin-like ATPase domain"/>
    <property type="match status" value="1"/>
</dbReference>
<organism evidence="1 2">
    <name type="scientific">Massilia varians</name>
    <dbReference type="NCBI Taxonomy" id="457921"/>
    <lineage>
        <taxon>Bacteria</taxon>
        <taxon>Pseudomonadati</taxon>
        <taxon>Pseudomonadota</taxon>
        <taxon>Betaproteobacteria</taxon>
        <taxon>Burkholderiales</taxon>
        <taxon>Oxalobacteraceae</taxon>
        <taxon>Telluria group</taxon>
        <taxon>Massilia</taxon>
    </lineage>
</organism>
<gene>
    <name evidence="1" type="ORF">MasN3_23580</name>
</gene>
<dbReference type="Gene3D" id="3.30.420.40">
    <property type="match status" value="4"/>
</dbReference>